<name>A0A4R2R295_9PSEU</name>
<dbReference type="AlphaFoldDB" id="A0A4R2R295"/>
<comment type="caution">
    <text evidence="1">The sequence shown here is derived from an EMBL/GenBank/DDBJ whole genome shotgun (WGS) entry which is preliminary data.</text>
</comment>
<dbReference type="RefSeq" id="WP_132875217.1">
    <property type="nucleotide sequence ID" value="NZ_SLXQ01000001.1"/>
</dbReference>
<reference evidence="1 2" key="1">
    <citation type="submission" date="2019-03" db="EMBL/GenBank/DDBJ databases">
        <title>Genomic Encyclopedia of Type Strains, Phase IV (KMG-IV): sequencing the most valuable type-strain genomes for metagenomic binning, comparative biology and taxonomic classification.</title>
        <authorList>
            <person name="Goeker M."/>
        </authorList>
    </citation>
    <scope>NUCLEOTIDE SEQUENCE [LARGE SCALE GENOMIC DNA]</scope>
    <source>
        <strain evidence="1 2">DSM 45765</strain>
    </source>
</reference>
<evidence type="ECO:0000313" key="1">
    <source>
        <dbReference type="EMBL" id="TCP56643.1"/>
    </source>
</evidence>
<organism evidence="1 2">
    <name type="scientific">Tamaricihabitans halophyticus</name>
    <dbReference type="NCBI Taxonomy" id="1262583"/>
    <lineage>
        <taxon>Bacteria</taxon>
        <taxon>Bacillati</taxon>
        <taxon>Actinomycetota</taxon>
        <taxon>Actinomycetes</taxon>
        <taxon>Pseudonocardiales</taxon>
        <taxon>Pseudonocardiaceae</taxon>
        <taxon>Tamaricihabitans</taxon>
    </lineage>
</organism>
<accession>A0A4R2R295</accession>
<evidence type="ECO:0000313" key="2">
    <source>
        <dbReference type="Proteomes" id="UP000294911"/>
    </source>
</evidence>
<dbReference type="Proteomes" id="UP000294911">
    <property type="component" value="Unassembled WGS sequence"/>
</dbReference>
<keyword evidence="2" id="KW-1185">Reference proteome</keyword>
<protein>
    <submittedName>
        <fullName evidence="1">Uncharacterized protein</fullName>
    </submittedName>
</protein>
<sequence length="295" mass="31315">MTGLPDIQLANEDTLTDRGPLLEGIGDDLRGAAEAVLIAFDALWFAEYAVGLGMGSYGDHLAAALETEQRRAMVPFRELSSADEAGLRELGERLRECLLALSDNVQDAQHKDDIDWPQRVTDARGYISPENWEGNAGANARLRLSNLGDRYVNCTSLASSTLAVVVDARATIGTAKRDLCQLADDFVSAAESYAESKSSERGISFGEVFTDAFIGALGGLITGGPRGAIEGAVTSSAETIIGGGQEENTDLSGQSLEEIVESFQIGADNIRTGVRDSASEIVEKIVQQVNLVESA</sequence>
<proteinExistence type="predicted"/>
<gene>
    <name evidence="1" type="ORF">EV191_101588</name>
</gene>
<dbReference type="EMBL" id="SLXQ01000001">
    <property type="protein sequence ID" value="TCP56643.1"/>
    <property type="molecule type" value="Genomic_DNA"/>
</dbReference>